<dbReference type="GO" id="GO:0033812">
    <property type="term" value="F:3-oxoadipyl-CoA thiolase activity"/>
    <property type="evidence" value="ECO:0007669"/>
    <property type="project" value="UniProtKB-EC"/>
</dbReference>
<reference evidence="2 3" key="1">
    <citation type="submission" date="2018-06" db="EMBL/GenBank/DDBJ databases">
        <authorList>
            <consortium name="Pathogen Informatics"/>
            <person name="Doyle S."/>
        </authorList>
    </citation>
    <scope>NUCLEOTIDE SEQUENCE [LARGE SCALE GENOMIC DNA]</scope>
    <source>
        <strain evidence="2 3">NCTC11341</strain>
    </source>
</reference>
<dbReference type="EMBL" id="UGBT01000002">
    <property type="protein sequence ID" value="STH73645.1"/>
    <property type="molecule type" value="Genomic_DNA"/>
</dbReference>
<keyword evidence="1" id="KW-0812">Transmembrane</keyword>
<protein>
    <submittedName>
        <fullName evidence="2">Beta-ketoadipyl CoA thiolase</fullName>
        <ecNumber evidence="2">2.3.1.174</ecNumber>
    </submittedName>
</protein>
<sequence>MREAFICDGIRTPIGRYGGHYQVFGLTIWLLSLCGSCWCETRVSMRSVSMM</sequence>
<name>A0A376P561_ECOLX</name>
<keyword evidence="1" id="KW-0472">Membrane</keyword>
<evidence type="ECO:0000256" key="1">
    <source>
        <dbReference type="SAM" id="Phobius"/>
    </source>
</evidence>
<organism evidence="2 3">
    <name type="scientific">Escherichia coli</name>
    <dbReference type="NCBI Taxonomy" id="562"/>
    <lineage>
        <taxon>Bacteria</taxon>
        <taxon>Pseudomonadati</taxon>
        <taxon>Pseudomonadota</taxon>
        <taxon>Gammaproteobacteria</taxon>
        <taxon>Enterobacterales</taxon>
        <taxon>Enterobacteriaceae</taxon>
        <taxon>Escherichia</taxon>
    </lineage>
</organism>
<proteinExistence type="predicted"/>
<gene>
    <name evidence="2" type="primary">paaE_1</name>
    <name evidence="2" type="ORF">NCTC11341_05361</name>
</gene>
<evidence type="ECO:0000313" key="2">
    <source>
        <dbReference type="EMBL" id="STH73645.1"/>
    </source>
</evidence>
<evidence type="ECO:0000313" key="3">
    <source>
        <dbReference type="Proteomes" id="UP000254428"/>
    </source>
</evidence>
<keyword evidence="2" id="KW-0808">Transferase</keyword>
<accession>A0A376P561</accession>
<feature type="transmembrane region" description="Helical" evidence="1">
    <location>
        <begin position="21"/>
        <end position="41"/>
    </location>
</feature>
<dbReference type="AlphaFoldDB" id="A0A376P561"/>
<keyword evidence="1" id="KW-1133">Transmembrane helix</keyword>
<dbReference type="EC" id="2.3.1.174" evidence="2"/>
<dbReference type="Proteomes" id="UP000254428">
    <property type="component" value="Unassembled WGS sequence"/>
</dbReference>
<keyword evidence="2" id="KW-0012">Acyltransferase</keyword>